<evidence type="ECO:0000313" key="3">
    <source>
        <dbReference type="EMBL" id="SHK00468.1"/>
    </source>
</evidence>
<dbReference type="AlphaFoldDB" id="A0A1M6NXU9"/>
<reference evidence="3 4" key="1">
    <citation type="submission" date="2016-11" db="EMBL/GenBank/DDBJ databases">
        <authorList>
            <person name="Jaros S."/>
            <person name="Januszkiewicz K."/>
            <person name="Wedrychowicz H."/>
        </authorList>
    </citation>
    <scope>NUCLEOTIDE SEQUENCE [LARGE SCALE GENOMIC DNA]</scope>
    <source>
        <strain evidence="3 4">DSM 18772</strain>
    </source>
</reference>
<gene>
    <name evidence="3" type="ORF">SAMN02745181_3007</name>
</gene>
<accession>A0A1M6NXU9</accession>
<dbReference type="EMBL" id="FQYR01000005">
    <property type="protein sequence ID" value="SHK00468.1"/>
    <property type="molecule type" value="Genomic_DNA"/>
</dbReference>
<evidence type="ECO:0000313" key="4">
    <source>
        <dbReference type="Proteomes" id="UP000184510"/>
    </source>
</evidence>
<keyword evidence="1" id="KW-0472">Membrane</keyword>
<keyword evidence="4" id="KW-1185">Reference proteome</keyword>
<proteinExistence type="predicted"/>
<keyword evidence="1" id="KW-0812">Transmembrane</keyword>
<feature type="chain" id="PRO_5012770927" evidence="2">
    <location>
        <begin position="21"/>
        <end position="1239"/>
    </location>
</feature>
<feature type="transmembrane region" description="Helical" evidence="1">
    <location>
        <begin position="1139"/>
        <end position="1157"/>
    </location>
</feature>
<keyword evidence="2" id="KW-0732">Signal</keyword>
<sequence length="1239" mass="139045">MKKNTFFLTCLSLCALPAWAQNSPAQIQIIQSPGNGQTRALSPEEVKMMMQQQQAAAGRPPSNASQQGKMKLLRQLQIDRSTSGIIETRLAEKHKPTVVPELSEEEIKKLPSRQQTERFQAILKQIRVDVTLSNWERFSKTLASLPENEASQIYSHVLQQLTQPAKVTPSPEISATGARPHTQAQYFPANEVLPLAAASPKALDSGTIKLLARLISGDTELLPDFYEQLDKGNKALGKTTPETALNTAELLISAGLLDHVAGYLPTPDEAKKSNNFKATDLISQYHTAAHQARKGKEHLALAWSTSTLLLSEKEAPYDKRVSALYRALSLLPDLQEDTSSKWLKESFATTDAVGYEILSAVGILSSQTRENRDADFRLEQLKIQSAAVNTLLENTKVSPNEWSELLTLYLRNWNQEAEHSYRYDTSTSLRPEMQADSYGNIFYMSRQRSQTNHIKVLPIRSGDLLSFAPSEKWLSLVDDEVRLNYLVDASKLYLKVKEEEKAFPLLEKIAQYRPDQAKGLVREMINVWAENHNPNTQNNRYRSSYFYMYGMNQKAEAIPLTRSKQERNLKQLAQLIKKVASLNLGDTFQREFASAFVAAHSTAEVWRLETLEAVFGPMETMNPEVVNSLLSQMRTNLAGLWPDPKLQIEAKTKRTDKELQQQIIKGYAMAKQLCESSLEKYPDNWKLQVNHAALVEEESNYLSSISSHSSHTINKQKAMELFAAGAAKYASKLPLDKTSDESITPYTQWFFGALGSPILQALKNHHQPIPSEYAKIKEALDYITAVDEAAGERHMAMFADALNKSLASVAPDLKFRYLKAAISIVGDHPKFSDGNLLYQYYEDLVTEVKLDAYVDGSTNIDADKPFGLYINLKHTQEIERESNGFQRYLVNQSNTRSGYNYGRPPEDYRDKFEESVRSALAENFEIVSLTFHSSKVQSRSDSKPGWTVTPYAYILLKPKGPQVDTIPPLKIDLDFLDTSGYVVLPITSPAIPISANAPDTERPHRDLKLTMVLDERKLEKDGNLLLEVKATGHGIIPPLDKLIQQSFEGFEVSNIEDRELQIVELDAESDDLAPISSHEWVISLKPIGDSLPASFSFPEPLLPLAKEDGLLRQRYDDVDLLAVGQSVELNKAEAASVNIWLYSAGAAILALLGFFFVKSRKPAPEQIKHNVIALPSDLTPVTLLSYLNKIRESQKLNADQKAKLDQEIKQLQTTYFGPECITPEQEQLKSIAQNWQKAI</sequence>
<evidence type="ECO:0000256" key="1">
    <source>
        <dbReference type="SAM" id="Phobius"/>
    </source>
</evidence>
<evidence type="ECO:0000256" key="2">
    <source>
        <dbReference type="SAM" id="SignalP"/>
    </source>
</evidence>
<dbReference type="STRING" id="1123071.SAMN02745181_3007"/>
<protein>
    <submittedName>
        <fullName evidence="3">Uncharacterized protein</fullName>
    </submittedName>
</protein>
<dbReference type="OrthoDB" id="174692at2"/>
<name>A0A1M6NXU9_9BACT</name>
<organism evidence="3 4">
    <name type="scientific">Rubritalea squalenifaciens DSM 18772</name>
    <dbReference type="NCBI Taxonomy" id="1123071"/>
    <lineage>
        <taxon>Bacteria</taxon>
        <taxon>Pseudomonadati</taxon>
        <taxon>Verrucomicrobiota</taxon>
        <taxon>Verrucomicrobiia</taxon>
        <taxon>Verrucomicrobiales</taxon>
        <taxon>Rubritaleaceae</taxon>
        <taxon>Rubritalea</taxon>
    </lineage>
</organism>
<dbReference type="InParanoid" id="A0A1M6NXU9"/>
<keyword evidence="1" id="KW-1133">Transmembrane helix</keyword>
<feature type="signal peptide" evidence="2">
    <location>
        <begin position="1"/>
        <end position="20"/>
    </location>
</feature>
<dbReference type="RefSeq" id="WP_143184572.1">
    <property type="nucleotide sequence ID" value="NZ_FQYR01000005.1"/>
</dbReference>
<dbReference type="Proteomes" id="UP000184510">
    <property type="component" value="Unassembled WGS sequence"/>
</dbReference>